<protein>
    <recommendedName>
        <fullName evidence="3">Endolytic peptidoglycan transglycosylase RlpA</fullName>
        <ecNumber evidence="3">4.2.2.-</ecNumber>
    </recommendedName>
</protein>
<name>A0A4R4AD30_MARGR</name>
<accession>A0A4R4AD30</accession>
<evidence type="ECO:0000256" key="4">
    <source>
        <dbReference type="RuleBase" id="RU003495"/>
    </source>
</evidence>
<dbReference type="GO" id="GO:0008932">
    <property type="term" value="F:lytic endotransglycosylase activity"/>
    <property type="evidence" value="ECO:0007669"/>
    <property type="project" value="UniProtKB-UniRule"/>
</dbReference>
<evidence type="ECO:0000313" key="6">
    <source>
        <dbReference type="EMBL" id="TCW36988.1"/>
    </source>
</evidence>
<dbReference type="InterPro" id="IPR009009">
    <property type="entry name" value="RlpA-like_DPBB"/>
</dbReference>
<organism evidence="6 7">
    <name type="scientific">Marichromatium gracile</name>
    <name type="common">Chromatium gracile</name>
    <dbReference type="NCBI Taxonomy" id="1048"/>
    <lineage>
        <taxon>Bacteria</taxon>
        <taxon>Pseudomonadati</taxon>
        <taxon>Pseudomonadota</taxon>
        <taxon>Gammaproteobacteria</taxon>
        <taxon>Chromatiales</taxon>
        <taxon>Chromatiaceae</taxon>
        <taxon>Marichromatium</taxon>
    </lineage>
</organism>
<evidence type="ECO:0000256" key="1">
    <source>
        <dbReference type="ARBA" id="ARBA00023239"/>
    </source>
</evidence>
<dbReference type="InterPro" id="IPR034718">
    <property type="entry name" value="RlpA"/>
</dbReference>
<dbReference type="CDD" id="cd22268">
    <property type="entry name" value="DPBB_RlpA-like"/>
    <property type="match status" value="1"/>
</dbReference>
<dbReference type="InterPro" id="IPR012997">
    <property type="entry name" value="RplA"/>
</dbReference>
<comment type="function">
    <text evidence="3">Lytic transglycosylase with a strong preference for naked glycan strands that lack stem peptides.</text>
</comment>
<reference evidence="6 7" key="1">
    <citation type="submission" date="2019-03" db="EMBL/GenBank/DDBJ databases">
        <title>Genomic Encyclopedia of Type Strains, Phase IV (KMG-IV): sequencing the most valuable type-strain genomes for metagenomic binning, comparative biology and taxonomic classification.</title>
        <authorList>
            <person name="Goeker M."/>
        </authorList>
    </citation>
    <scope>NUCLEOTIDE SEQUENCE [LARGE SCALE GENOMIC DNA]</scope>
    <source>
        <strain evidence="6 7">DSM 203</strain>
    </source>
</reference>
<evidence type="ECO:0000259" key="5">
    <source>
        <dbReference type="Pfam" id="PF03330"/>
    </source>
</evidence>
<comment type="similarity">
    <text evidence="3 4">Belongs to the RlpA family.</text>
</comment>
<dbReference type="GO" id="GO:0000270">
    <property type="term" value="P:peptidoglycan metabolic process"/>
    <property type="evidence" value="ECO:0007669"/>
    <property type="project" value="UniProtKB-UniRule"/>
</dbReference>
<dbReference type="Proteomes" id="UP000295247">
    <property type="component" value="Unassembled WGS sequence"/>
</dbReference>
<dbReference type="PANTHER" id="PTHR34183">
    <property type="entry name" value="ENDOLYTIC PEPTIDOGLYCAN TRANSGLYCOSYLASE RLPA"/>
    <property type="match status" value="1"/>
</dbReference>
<keyword evidence="1 3" id="KW-0456">Lyase</keyword>
<evidence type="ECO:0000256" key="2">
    <source>
        <dbReference type="ARBA" id="ARBA00023316"/>
    </source>
</evidence>
<keyword evidence="3" id="KW-0732">Signal</keyword>
<dbReference type="SUPFAM" id="SSF50685">
    <property type="entry name" value="Barwin-like endoglucanases"/>
    <property type="match status" value="1"/>
</dbReference>
<feature type="signal peptide" evidence="3">
    <location>
        <begin position="1"/>
        <end position="23"/>
    </location>
</feature>
<keyword evidence="2 3" id="KW-0961">Cell wall biogenesis/degradation</keyword>
<dbReference type="AlphaFoldDB" id="A0A4R4AD30"/>
<evidence type="ECO:0000256" key="3">
    <source>
        <dbReference type="HAMAP-Rule" id="MF_02071"/>
    </source>
</evidence>
<keyword evidence="6" id="KW-0449">Lipoprotein</keyword>
<feature type="domain" description="RlpA-like protein double-psi beta-barrel" evidence="5">
    <location>
        <begin position="26"/>
        <end position="114"/>
    </location>
</feature>
<dbReference type="PANTHER" id="PTHR34183:SF8">
    <property type="entry name" value="ENDOLYTIC PEPTIDOGLYCAN TRANSGLYCOSYLASE RLPA-RELATED"/>
    <property type="match status" value="1"/>
</dbReference>
<dbReference type="HAMAP" id="MF_02071">
    <property type="entry name" value="RlpA"/>
    <property type="match status" value="1"/>
</dbReference>
<sequence length="142" mass="15093" precursor="true">MNSRWIGALVALPLACAGALVEASVSEGVASYYADRFNGRLTASGVRFDMHALTAAHRTLPFGTRVRVKNKDNGRSVVVTINDRGPYIDGRSIDLSKGAAKALGMLHTGLARVELRILDVDEPVTPSGQTVAEAQAVLMALF</sequence>
<dbReference type="NCBIfam" id="TIGR00413">
    <property type="entry name" value="rlpA"/>
    <property type="match status" value="1"/>
</dbReference>
<dbReference type="Gene3D" id="2.40.40.10">
    <property type="entry name" value="RlpA-like domain"/>
    <property type="match status" value="1"/>
</dbReference>
<comment type="caution">
    <text evidence="6">The sequence shown here is derived from an EMBL/GenBank/DDBJ whole genome shotgun (WGS) entry which is preliminary data.</text>
</comment>
<proteinExistence type="inferred from homology"/>
<dbReference type="Pfam" id="PF03330">
    <property type="entry name" value="DPBB_1"/>
    <property type="match status" value="1"/>
</dbReference>
<evidence type="ECO:0000313" key="7">
    <source>
        <dbReference type="Proteomes" id="UP000295247"/>
    </source>
</evidence>
<dbReference type="EMBL" id="SMDC01000003">
    <property type="protein sequence ID" value="TCW36988.1"/>
    <property type="molecule type" value="Genomic_DNA"/>
</dbReference>
<dbReference type="RefSeq" id="WP_123139444.1">
    <property type="nucleotide sequence ID" value="NZ_NRRH01000020.1"/>
</dbReference>
<dbReference type="GO" id="GO:0071555">
    <property type="term" value="P:cell wall organization"/>
    <property type="evidence" value="ECO:0007669"/>
    <property type="project" value="UniProtKB-KW"/>
</dbReference>
<gene>
    <name evidence="3" type="primary">rlpA</name>
    <name evidence="6" type="ORF">EDC29_103185</name>
</gene>
<dbReference type="InterPro" id="IPR036908">
    <property type="entry name" value="RlpA-like_sf"/>
</dbReference>
<dbReference type="EC" id="4.2.2.-" evidence="3"/>
<feature type="chain" id="PRO_5021049208" description="Endolytic peptidoglycan transglycosylase RlpA" evidence="3">
    <location>
        <begin position="24"/>
        <end position="142"/>
    </location>
</feature>